<organism evidence="2 3">
    <name type="scientific">Sinanodonta woodiana</name>
    <name type="common">Chinese pond mussel</name>
    <name type="synonym">Anodonta woodiana</name>
    <dbReference type="NCBI Taxonomy" id="1069815"/>
    <lineage>
        <taxon>Eukaryota</taxon>
        <taxon>Metazoa</taxon>
        <taxon>Spiralia</taxon>
        <taxon>Lophotrochozoa</taxon>
        <taxon>Mollusca</taxon>
        <taxon>Bivalvia</taxon>
        <taxon>Autobranchia</taxon>
        <taxon>Heteroconchia</taxon>
        <taxon>Palaeoheterodonta</taxon>
        <taxon>Unionida</taxon>
        <taxon>Unionoidea</taxon>
        <taxon>Unionidae</taxon>
        <taxon>Unioninae</taxon>
        <taxon>Sinanodonta</taxon>
    </lineage>
</organism>
<gene>
    <name evidence="2" type="ORF">ACJMK2_028799</name>
</gene>
<feature type="region of interest" description="Disordered" evidence="1">
    <location>
        <begin position="126"/>
        <end position="181"/>
    </location>
</feature>
<evidence type="ECO:0000313" key="3">
    <source>
        <dbReference type="Proteomes" id="UP001634394"/>
    </source>
</evidence>
<protein>
    <submittedName>
        <fullName evidence="2">Uncharacterized protein</fullName>
    </submittedName>
</protein>
<dbReference type="Proteomes" id="UP001634394">
    <property type="component" value="Unassembled WGS sequence"/>
</dbReference>
<dbReference type="AlphaFoldDB" id="A0ABD3X8R5"/>
<feature type="compositionally biased region" description="Basic residues" evidence="1">
    <location>
        <begin position="53"/>
        <end position="64"/>
    </location>
</feature>
<name>A0ABD3X8R5_SINWO</name>
<reference evidence="2 3" key="1">
    <citation type="submission" date="2024-11" db="EMBL/GenBank/DDBJ databases">
        <title>Chromosome-level genome assembly of the freshwater bivalve Anodonta woodiana.</title>
        <authorList>
            <person name="Chen X."/>
        </authorList>
    </citation>
    <scope>NUCLEOTIDE SEQUENCE [LARGE SCALE GENOMIC DNA]</scope>
    <source>
        <strain evidence="2">MN2024</strain>
        <tissue evidence="2">Gills</tissue>
    </source>
</reference>
<keyword evidence="3" id="KW-1185">Reference proteome</keyword>
<proteinExistence type="predicted"/>
<dbReference type="EMBL" id="JBJQND010000003">
    <property type="protein sequence ID" value="KAL3882462.1"/>
    <property type="molecule type" value="Genomic_DNA"/>
</dbReference>
<evidence type="ECO:0000313" key="2">
    <source>
        <dbReference type="EMBL" id="KAL3882462.1"/>
    </source>
</evidence>
<feature type="region of interest" description="Disordered" evidence="1">
    <location>
        <begin position="51"/>
        <end position="83"/>
    </location>
</feature>
<sequence>MDTIAADFFPEPALKALMGLGLQGASNWSLRAAGRRTTLLLVWDNEKEEKGNLKFRRGRGRRQSKRENQPTESPPPHPPQLEETVTVECDVTQPEPVTMASLQARMDLLSMQLHGIIFEAVKDKEMDKPPPVIPPETPAISTPSPKPPTPPPKRGKSKGEKGVVKTSTPTPTPTPGPVVNLDKNLEKATSEAKWESPVKTVRMKEKEKDKLMGKLCSEMKLTPLLTDKRKAASFISAVTYIGFRTLHTSPPWVQQWHFALTILTRHYYDAFEDRPLHHLQDAAAYIAYKHGIYFPQISGTEERTAAFLVEMEDRHGTFQPVEY</sequence>
<accession>A0ABD3X8R5</accession>
<evidence type="ECO:0000256" key="1">
    <source>
        <dbReference type="SAM" id="MobiDB-lite"/>
    </source>
</evidence>
<comment type="caution">
    <text evidence="2">The sequence shown here is derived from an EMBL/GenBank/DDBJ whole genome shotgun (WGS) entry which is preliminary data.</text>
</comment>